<keyword evidence="11" id="KW-1185">Reference proteome</keyword>
<dbReference type="GO" id="GO:0006629">
    <property type="term" value="P:lipid metabolic process"/>
    <property type="evidence" value="ECO:0007669"/>
    <property type="project" value="InterPro"/>
</dbReference>
<evidence type="ECO:0000259" key="9">
    <source>
        <dbReference type="Pfam" id="PF18117"/>
    </source>
</evidence>
<accession>A0A8S2AGD1</accession>
<dbReference type="InterPro" id="IPR041266">
    <property type="entry name" value="EDS1_EP"/>
</dbReference>
<dbReference type="Gene3D" id="3.40.50.1820">
    <property type="entry name" value="alpha/beta hydrolase"/>
    <property type="match status" value="1"/>
</dbReference>
<dbReference type="Proteomes" id="UP000682877">
    <property type="component" value="Chromosome 5"/>
</dbReference>
<dbReference type="GO" id="GO:0005737">
    <property type="term" value="C:cytoplasm"/>
    <property type="evidence" value="ECO:0007669"/>
    <property type="project" value="UniProtKB-SubCell"/>
</dbReference>
<dbReference type="GO" id="GO:0005634">
    <property type="term" value="C:nucleus"/>
    <property type="evidence" value="ECO:0007669"/>
    <property type="project" value="UniProtKB-SubCell"/>
</dbReference>
<proteinExistence type="predicted"/>
<evidence type="ECO:0000256" key="3">
    <source>
        <dbReference type="ARBA" id="ARBA00022490"/>
    </source>
</evidence>
<feature type="region of interest" description="Disordered" evidence="7">
    <location>
        <begin position="39"/>
        <end position="58"/>
    </location>
</feature>
<evidence type="ECO:0000256" key="5">
    <source>
        <dbReference type="ARBA" id="ARBA00022821"/>
    </source>
</evidence>
<organism evidence="10 11">
    <name type="scientific">Arabidopsis arenosa</name>
    <name type="common">Sand rock-cress</name>
    <name type="synonym">Cardaminopsis arenosa</name>
    <dbReference type="NCBI Taxonomy" id="38785"/>
    <lineage>
        <taxon>Eukaryota</taxon>
        <taxon>Viridiplantae</taxon>
        <taxon>Streptophyta</taxon>
        <taxon>Embryophyta</taxon>
        <taxon>Tracheophyta</taxon>
        <taxon>Spermatophyta</taxon>
        <taxon>Magnoliopsida</taxon>
        <taxon>eudicotyledons</taxon>
        <taxon>Gunneridae</taxon>
        <taxon>Pentapetalae</taxon>
        <taxon>rosids</taxon>
        <taxon>malvids</taxon>
        <taxon>Brassicales</taxon>
        <taxon>Brassicaceae</taxon>
        <taxon>Camelineae</taxon>
        <taxon>Arabidopsis</taxon>
    </lineage>
</organism>
<dbReference type="InterPro" id="IPR029058">
    <property type="entry name" value="AB_hydrolase_fold"/>
</dbReference>
<dbReference type="Pfam" id="PF01764">
    <property type="entry name" value="Lipase_3"/>
    <property type="match status" value="1"/>
</dbReference>
<comment type="subcellular location">
    <subcellularLocation>
        <location evidence="2">Cytoplasm</location>
    </subcellularLocation>
    <subcellularLocation>
        <location evidence="1">Nucleus</location>
    </subcellularLocation>
</comment>
<feature type="domain" description="Fungal lipase-type" evidence="8">
    <location>
        <begin position="168"/>
        <end position="246"/>
    </location>
</feature>
<dbReference type="Pfam" id="PF18117">
    <property type="entry name" value="EDS1_EP"/>
    <property type="match status" value="1"/>
</dbReference>
<evidence type="ECO:0000256" key="7">
    <source>
        <dbReference type="SAM" id="MobiDB-lite"/>
    </source>
</evidence>
<keyword evidence="5" id="KW-0611">Plant defense</keyword>
<dbReference type="PANTHER" id="PTHR47413:SF2">
    <property type="entry name" value="LIPASE-LIKE PAD4"/>
    <property type="match status" value="1"/>
</dbReference>
<keyword evidence="3" id="KW-0963">Cytoplasm</keyword>
<evidence type="ECO:0000256" key="4">
    <source>
        <dbReference type="ARBA" id="ARBA00022801"/>
    </source>
</evidence>
<dbReference type="GO" id="GO:0006952">
    <property type="term" value="P:defense response"/>
    <property type="evidence" value="ECO:0007669"/>
    <property type="project" value="UniProtKB-KW"/>
</dbReference>
<dbReference type="AlphaFoldDB" id="A0A8S2AGD1"/>
<evidence type="ECO:0000313" key="11">
    <source>
        <dbReference type="Proteomes" id="UP000682877"/>
    </source>
</evidence>
<dbReference type="PANTHER" id="PTHR47413">
    <property type="entry name" value="LIPASE-LIKE PAD4"/>
    <property type="match status" value="1"/>
</dbReference>
<dbReference type="CDD" id="cd00741">
    <property type="entry name" value="Lipase"/>
    <property type="match status" value="1"/>
</dbReference>
<dbReference type="EMBL" id="LR999455">
    <property type="protein sequence ID" value="CAE6075984.1"/>
    <property type="molecule type" value="Genomic_DNA"/>
</dbReference>
<reference evidence="10" key="1">
    <citation type="submission" date="2021-01" db="EMBL/GenBank/DDBJ databases">
        <authorList>
            <person name="Bezrukov I."/>
        </authorList>
    </citation>
    <scope>NUCLEOTIDE SEQUENCE</scope>
</reference>
<keyword evidence="6" id="KW-0539">Nucleus</keyword>
<gene>
    <name evidence="10" type="ORF">AARE701A_LOCUS13207</name>
</gene>
<evidence type="ECO:0000256" key="2">
    <source>
        <dbReference type="ARBA" id="ARBA00004496"/>
    </source>
</evidence>
<evidence type="ECO:0000313" key="10">
    <source>
        <dbReference type="EMBL" id="CAE6075984.1"/>
    </source>
</evidence>
<feature type="domain" description="EDS1 EP" evidence="9">
    <location>
        <begin position="376"/>
        <end position="585"/>
    </location>
</feature>
<evidence type="ECO:0000259" key="8">
    <source>
        <dbReference type="Pfam" id="PF01764"/>
    </source>
</evidence>
<evidence type="ECO:0008006" key="12">
    <source>
        <dbReference type="Google" id="ProtNLM"/>
    </source>
</evidence>
<evidence type="ECO:0000256" key="1">
    <source>
        <dbReference type="ARBA" id="ARBA00004123"/>
    </source>
</evidence>
<dbReference type="GO" id="GO:0016787">
    <property type="term" value="F:hydrolase activity"/>
    <property type="evidence" value="ECO:0007669"/>
    <property type="project" value="UniProtKB-KW"/>
</dbReference>
<protein>
    <recommendedName>
        <fullName evidence="12">Phytoalexin deficient 4</fullName>
    </recommendedName>
</protein>
<sequence length="602" mass="67604">MGKTSGAKQATVVVAALALGWLAIEIAFKPFLDTFRSSIDKSDPSKDPDDFDTADKATTSKEDCRFETSEIQASLLMSTPLFTDSWSSCNTANCDGRIKIQLIAGITYVAIQAVPMIQLGDLVGLPVAGDVLFPGLSTDEPLPMVDAAILKLFFQLKVKEVLELELVGRQLVVITGHSTGGAVAALTALWLLSQTSLPPFRVFCITFGSPLLGNQSLSTSISRSRLAHNFCHVVSIHDLVPRSSNEQFWPFGTYLFCSDNGGVCLDNADSVLRMFQMLNAMGTPNIEEHQRYGHYVFTLSHMFLKSRSFLGGNIPDNSYQAGVALAVEALGFSNDDTSGVLVKECIETTTRIVRAPILRSAELANDLASVLPARLEIQWYKDRCDASEEQLGYYDFFKRYSLKRDYKVNMSRKRLAQFWDKVVKMVETNELPFDFHLGKKWVYASQFYQLLTEPLDIANFYKNRDIKSGGHYLDQGNRPKRYEVIDQWQKGVAKPDKCERSIYTSTTQDTCFWAKLEEVKECLDEVIRESSDAQKRSLLWKKILLFESYANTLVKTKEVSVDVLAKNSSYSVWVGNLREFKFKMGYGNEIEMVVDESDAMET</sequence>
<evidence type="ECO:0000256" key="6">
    <source>
        <dbReference type="ARBA" id="ARBA00023242"/>
    </source>
</evidence>
<dbReference type="SUPFAM" id="SSF53474">
    <property type="entry name" value="alpha/beta-Hydrolases"/>
    <property type="match status" value="1"/>
</dbReference>
<name>A0A8S2AGD1_ARAAE</name>
<dbReference type="InterPro" id="IPR002921">
    <property type="entry name" value="Fungal_lipase-type"/>
</dbReference>
<keyword evidence="4" id="KW-0378">Hydrolase</keyword>